<evidence type="ECO:0000313" key="2">
    <source>
        <dbReference type="Proteomes" id="UP000887458"/>
    </source>
</evidence>
<protein>
    <submittedName>
        <fullName evidence="1">Uncharacterized protein</fullName>
    </submittedName>
</protein>
<reference evidence="1 2" key="2">
    <citation type="journal article" date="2022" name="Mol. Biol. Evol.">
        <title>Comparative Genomics Reveals Insights into the Divergent Evolution of Astigmatic Mites and Household Pest Adaptations.</title>
        <authorList>
            <person name="Xiong Q."/>
            <person name="Wan A.T."/>
            <person name="Liu X."/>
            <person name="Fung C.S."/>
            <person name="Xiao X."/>
            <person name="Malainual N."/>
            <person name="Hou J."/>
            <person name="Wang L."/>
            <person name="Wang M."/>
            <person name="Yang K.Y."/>
            <person name="Cui Y."/>
            <person name="Leung E.L."/>
            <person name="Nong W."/>
            <person name="Shin S.K."/>
            <person name="Au S.W."/>
            <person name="Jeong K.Y."/>
            <person name="Chew F.T."/>
            <person name="Hui J.H."/>
            <person name="Leung T.F."/>
            <person name="Tungtrongchitr A."/>
            <person name="Zhong N."/>
            <person name="Liu Z."/>
            <person name="Tsui S.K."/>
        </authorList>
    </citation>
    <scope>NUCLEOTIDE SEQUENCE [LARGE SCALE GENOMIC DNA]</scope>
    <source>
        <strain evidence="1">Derp</strain>
    </source>
</reference>
<dbReference type="EMBL" id="NJHN03000112">
    <property type="protein sequence ID" value="KAH9414189.1"/>
    <property type="molecule type" value="Genomic_DNA"/>
</dbReference>
<keyword evidence="2" id="KW-1185">Reference proteome</keyword>
<evidence type="ECO:0000313" key="1">
    <source>
        <dbReference type="EMBL" id="KAH9414189.1"/>
    </source>
</evidence>
<gene>
    <name evidence="1" type="ORF">DERP_008384</name>
</gene>
<accession>A0ABQ8IV85</accession>
<organism evidence="1 2">
    <name type="scientific">Dermatophagoides pteronyssinus</name>
    <name type="common">European house dust mite</name>
    <dbReference type="NCBI Taxonomy" id="6956"/>
    <lineage>
        <taxon>Eukaryota</taxon>
        <taxon>Metazoa</taxon>
        <taxon>Ecdysozoa</taxon>
        <taxon>Arthropoda</taxon>
        <taxon>Chelicerata</taxon>
        <taxon>Arachnida</taxon>
        <taxon>Acari</taxon>
        <taxon>Acariformes</taxon>
        <taxon>Sarcoptiformes</taxon>
        <taxon>Astigmata</taxon>
        <taxon>Psoroptidia</taxon>
        <taxon>Analgoidea</taxon>
        <taxon>Pyroglyphidae</taxon>
        <taxon>Dermatophagoidinae</taxon>
        <taxon>Dermatophagoides</taxon>
    </lineage>
</organism>
<proteinExistence type="predicted"/>
<reference evidence="1 2" key="1">
    <citation type="journal article" date="2018" name="J. Allergy Clin. Immunol.">
        <title>High-quality assembly of Dermatophagoides pteronyssinus genome and transcriptome reveals a wide range of novel allergens.</title>
        <authorList>
            <person name="Liu X.Y."/>
            <person name="Yang K.Y."/>
            <person name="Wang M.Q."/>
            <person name="Kwok J.S."/>
            <person name="Zeng X."/>
            <person name="Yang Z."/>
            <person name="Xiao X.J."/>
            <person name="Lau C.P."/>
            <person name="Li Y."/>
            <person name="Huang Z.M."/>
            <person name="Ba J.G."/>
            <person name="Yim A.K."/>
            <person name="Ouyang C.Y."/>
            <person name="Ngai S.M."/>
            <person name="Chan T.F."/>
            <person name="Leung E.L."/>
            <person name="Liu L."/>
            <person name="Liu Z.G."/>
            <person name="Tsui S.K."/>
        </authorList>
    </citation>
    <scope>NUCLEOTIDE SEQUENCE [LARGE SCALE GENOMIC DNA]</scope>
    <source>
        <strain evidence="1">Derp</strain>
    </source>
</reference>
<comment type="caution">
    <text evidence="1">The sequence shown here is derived from an EMBL/GenBank/DDBJ whole genome shotgun (WGS) entry which is preliminary data.</text>
</comment>
<name>A0ABQ8IV85_DERPT</name>
<sequence length="69" mass="8048">MFRFLLTLRLNANDEITGPENIKLKYDADTRQLINIIVRLNLKRSNNLPQKNEPKQLAMLAKAITVERK</sequence>
<dbReference type="Proteomes" id="UP000887458">
    <property type="component" value="Unassembled WGS sequence"/>
</dbReference>